<dbReference type="EMBL" id="JARPYI010000001">
    <property type="protein sequence ID" value="MDT2598372.1"/>
    <property type="molecule type" value="Genomic_DNA"/>
</dbReference>
<feature type="transmembrane region" description="Helical" evidence="7">
    <location>
        <begin position="32"/>
        <end position="50"/>
    </location>
</feature>
<feature type="transmembrane region" description="Helical" evidence="7">
    <location>
        <begin position="224"/>
        <end position="250"/>
    </location>
</feature>
<organism evidence="8 9">
    <name type="scientific">Enterococcus hulanensis</name>
    <dbReference type="NCBI Taxonomy" id="2559929"/>
    <lineage>
        <taxon>Bacteria</taxon>
        <taxon>Bacillati</taxon>
        <taxon>Bacillota</taxon>
        <taxon>Bacilli</taxon>
        <taxon>Lactobacillales</taxon>
        <taxon>Enterococcaceae</taxon>
        <taxon>Enterococcus</taxon>
    </lineage>
</organism>
<feature type="transmembrane region" description="Helical" evidence="7">
    <location>
        <begin position="144"/>
        <end position="168"/>
    </location>
</feature>
<comment type="caution">
    <text evidence="8">The sequence shown here is derived from an EMBL/GenBank/DDBJ whole genome shotgun (WGS) entry which is preliminary data.</text>
</comment>
<sequence length="457" mass="50149">METKKKLGFFSILALAFSSVFSLELISSQAKLGPSLIFNFIFIGCTYFLSHGLICAELGSTYPDQGGIYVWVKRAYGDKWAARTTWWYWLNVAGFIPATAVVMVSILKEMFLPDLSVWGIVLVCIVCVWFVVIFNCIDLQKAKWLPIISSISKVLVTLVLIIGGLYFTFTHGLQHAFAEGSWLPELNISFIALIPVYVYSVTGFDLISCSAGELENPSKNVPKTVFLSGFFTIIFYILAASAILLVLPTGAISETSGLFDTVVAMFGSKWLVNFIGMVTFVGFLGYVFGWALGGNKVALEAGESGELPKFFAKTNRVYAPVGSAVLLGIVSTGLLIFYGITASTSENLFWTLLAFTSIIFFLPYIVLSFTFLKLRKIDSDIKRPFKVPFGKKTAYLVAIVHCIFLIFSSISFLIPPEGDDPQIYVISLVTGLILSIGCGEGLIHIAMKQQKASVIDA</sequence>
<dbReference type="InterPro" id="IPR002293">
    <property type="entry name" value="AA/rel_permease1"/>
</dbReference>
<keyword evidence="9" id="KW-1185">Reference proteome</keyword>
<comment type="subcellular location">
    <subcellularLocation>
        <location evidence="1">Cell membrane</location>
        <topology evidence="1">Multi-pass membrane protein</topology>
    </subcellularLocation>
</comment>
<accession>A0ABU3EU23</accession>
<feature type="transmembrane region" description="Helical" evidence="7">
    <location>
        <begin position="317"/>
        <end position="342"/>
    </location>
</feature>
<keyword evidence="3" id="KW-1003">Cell membrane</keyword>
<keyword evidence="4 7" id="KW-0812">Transmembrane</keyword>
<name>A0ABU3EU23_9ENTE</name>
<feature type="transmembrane region" description="Helical" evidence="7">
    <location>
        <begin position="348"/>
        <end position="372"/>
    </location>
</feature>
<feature type="transmembrane region" description="Helical" evidence="7">
    <location>
        <begin position="393"/>
        <end position="415"/>
    </location>
</feature>
<evidence type="ECO:0000256" key="4">
    <source>
        <dbReference type="ARBA" id="ARBA00022692"/>
    </source>
</evidence>
<evidence type="ECO:0000313" key="8">
    <source>
        <dbReference type="EMBL" id="MDT2598372.1"/>
    </source>
</evidence>
<evidence type="ECO:0000256" key="2">
    <source>
        <dbReference type="ARBA" id="ARBA00022448"/>
    </source>
</evidence>
<dbReference type="PANTHER" id="PTHR42770:SF15">
    <property type="entry name" value="GLUTAMATE_GAMMA-AMINOBUTYRATE ANTIPORTER-RELATED"/>
    <property type="match status" value="1"/>
</dbReference>
<proteinExistence type="predicted"/>
<protein>
    <submittedName>
        <fullName evidence="8">APC family permease</fullName>
    </submittedName>
</protein>
<evidence type="ECO:0000256" key="6">
    <source>
        <dbReference type="ARBA" id="ARBA00023136"/>
    </source>
</evidence>
<feature type="transmembrane region" description="Helical" evidence="7">
    <location>
        <begin position="421"/>
        <end position="443"/>
    </location>
</feature>
<reference evidence="8 9" key="1">
    <citation type="submission" date="2023-03" db="EMBL/GenBank/DDBJ databases">
        <authorList>
            <person name="Shen W."/>
            <person name="Cai J."/>
        </authorList>
    </citation>
    <scope>NUCLEOTIDE SEQUENCE [LARGE SCALE GENOMIC DNA]</scope>
    <source>
        <strain evidence="8 9">D6-4</strain>
    </source>
</reference>
<dbReference type="RefSeq" id="WP_311821301.1">
    <property type="nucleotide sequence ID" value="NZ_JARPYF010000001.1"/>
</dbReference>
<feature type="transmembrane region" description="Helical" evidence="7">
    <location>
        <begin position="270"/>
        <end position="292"/>
    </location>
</feature>
<evidence type="ECO:0000256" key="5">
    <source>
        <dbReference type="ARBA" id="ARBA00022989"/>
    </source>
</evidence>
<dbReference type="PANTHER" id="PTHR42770">
    <property type="entry name" value="AMINO ACID TRANSPORTER-RELATED"/>
    <property type="match status" value="1"/>
</dbReference>
<feature type="transmembrane region" description="Helical" evidence="7">
    <location>
        <begin position="86"/>
        <end position="106"/>
    </location>
</feature>
<feature type="transmembrane region" description="Helical" evidence="7">
    <location>
        <begin position="188"/>
        <end position="212"/>
    </location>
</feature>
<dbReference type="Pfam" id="PF13520">
    <property type="entry name" value="AA_permease_2"/>
    <property type="match status" value="1"/>
</dbReference>
<evidence type="ECO:0000256" key="7">
    <source>
        <dbReference type="SAM" id="Phobius"/>
    </source>
</evidence>
<keyword evidence="6 7" id="KW-0472">Membrane</keyword>
<evidence type="ECO:0000256" key="3">
    <source>
        <dbReference type="ARBA" id="ARBA00022475"/>
    </source>
</evidence>
<dbReference type="Gene3D" id="1.20.1740.10">
    <property type="entry name" value="Amino acid/polyamine transporter I"/>
    <property type="match status" value="1"/>
</dbReference>
<keyword evidence="5 7" id="KW-1133">Transmembrane helix</keyword>
<dbReference type="InterPro" id="IPR050367">
    <property type="entry name" value="APC_superfamily"/>
</dbReference>
<keyword evidence="2" id="KW-0813">Transport</keyword>
<dbReference type="Proteomes" id="UP001252875">
    <property type="component" value="Unassembled WGS sequence"/>
</dbReference>
<feature type="transmembrane region" description="Helical" evidence="7">
    <location>
        <begin position="118"/>
        <end position="137"/>
    </location>
</feature>
<evidence type="ECO:0000313" key="9">
    <source>
        <dbReference type="Proteomes" id="UP001252875"/>
    </source>
</evidence>
<evidence type="ECO:0000256" key="1">
    <source>
        <dbReference type="ARBA" id="ARBA00004651"/>
    </source>
</evidence>
<dbReference type="PIRSF" id="PIRSF006060">
    <property type="entry name" value="AA_transporter"/>
    <property type="match status" value="1"/>
</dbReference>
<gene>
    <name evidence="8" type="ORF">P7D85_01220</name>
</gene>